<name>A0A5C6UFB4_9SPHN</name>
<reference evidence="2 3" key="1">
    <citation type="journal article" date="2013" name="Antonie Van Leeuwenhoek">
        <title>Sphingomonas ginsenosidivorax sp. nov., with the ability to transform ginsenosides.</title>
        <authorList>
            <person name="Jin X.F."/>
            <person name="Kim J.K."/>
            <person name="Liu Q.M."/>
            <person name="Kang M.S."/>
            <person name="He D."/>
            <person name="Jin F.X."/>
            <person name="Kim S.C."/>
            <person name="Im W.T."/>
        </authorList>
    </citation>
    <scope>NUCLEOTIDE SEQUENCE [LARGE SCALE GENOMIC DNA]</scope>
    <source>
        <strain evidence="2 3">KHI67</strain>
    </source>
</reference>
<feature type="chain" id="PRO_5022663770" evidence="1">
    <location>
        <begin position="23"/>
        <end position="80"/>
    </location>
</feature>
<evidence type="ECO:0000313" key="3">
    <source>
        <dbReference type="Proteomes" id="UP000321250"/>
    </source>
</evidence>
<sequence length="80" mass="8520">MRNGRLVGLAALIAAAASPAIAQRLDQPGSIAEGGETQPISSNSVAVRCARATCRMKAEVECAHSDAYQAEQARRRARRR</sequence>
<keyword evidence="1" id="KW-0732">Signal</keyword>
<accession>A0A5C6UFB4</accession>
<dbReference type="Proteomes" id="UP000321250">
    <property type="component" value="Unassembled WGS sequence"/>
</dbReference>
<comment type="caution">
    <text evidence="2">The sequence shown here is derived from an EMBL/GenBank/DDBJ whole genome shotgun (WGS) entry which is preliminary data.</text>
</comment>
<organism evidence="2 3">
    <name type="scientific">Sphingomonas ginsenosidivorax</name>
    <dbReference type="NCBI Taxonomy" id="862135"/>
    <lineage>
        <taxon>Bacteria</taxon>
        <taxon>Pseudomonadati</taxon>
        <taxon>Pseudomonadota</taxon>
        <taxon>Alphaproteobacteria</taxon>
        <taxon>Sphingomonadales</taxon>
        <taxon>Sphingomonadaceae</taxon>
        <taxon>Sphingomonas</taxon>
    </lineage>
</organism>
<dbReference type="AlphaFoldDB" id="A0A5C6UFB4"/>
<proteinExistence type="predicted"/>
<evidence type="ECO:0000256" key="1">
    <source>
        <dbReference type="SAM" id="SignalP"/>
    </source>
</evidence>
<evidence type="ECO:0000313" key="2">
    <source>
        <dbReference type="EMBL" id="TXC70638.1"/>
    </source>
</evidence>
<dbReference type="EMBL" id="VOQR01000001">
    <property type="protein sequence ID" value="TXC70638.1"/>
    <property type="molecule type" value="Genomic_DNA"/>
</dbReference>
<feature type="signal peptide" evidence="1">
    <location>
        <begin position="1"/>
        <end position="22"/>
    </location>
</feature>
<keyword evidence="3" id="KW-1185">Reference proteome</keyword>
<dbReference type="RefSeq" id="WP_147081103.1">
    <property type="nucleotide sequence ID" value="NZ_VOQR01000001.1"/>
</dbReference>
<gene>
    <name evidence="2" type="ORF">FSB78_06570</name>
</gene>
<protein>
    <submittedName>
        <fullName evidence="2">Uncharacterized protein</fullName>
    </submittedName>
</protein>